<organism evidence="1 2">
    <name type="scientific">Glossina pallidipes</name>
    <name type="common">Tsetse fly</name>
    <dbReference type="NCBI Taxonomy" id="7398"/>
    <lineage>
        <taxon>Eukaryota</taxon>
        <taxon>Metazoa</taxon>
        <taxon>Ecdysozoa</taxon>
        <taxon>Arthropoda</taxon>
        <taxon>Hexapoda</taxon>
        <taxon>Insecta</taxon>
        <taxon>Pterygota</taxon>
        <taxon>Neoptera</taxon>
        <taxon>Endopterygota</taxon>
        <taxon>Diptera</taxon>
        <taxon>Brachycera</taxon>
        <taxon>Muscomorpha</taxon>
        <taxon>Hippoboscoidea</taxon>
        <taxon>Glossinidae</taxon>
        <taxon>Glossina</taxon>
    </lineage>
</organism>
<dbReference type="EnsemblMetazoa" id="GPAI016442-RA">
    <property type="protein sequence ID" value="GPAI016442-PA"/>
    <property type="gene ID" value="GPAI016442"/>
</dbReference>
<name>A0A1A9ZJ79_GLOPL</name>
<protein>
    <submittedName>
        <fullName evidence="1">Uncharacterized protein</fullName>
    </submittedName>
</protein>
<reference evidence="1" key="2">
    <citation type="submission" date="2020-05" db="UniProtKB">
        <authorList>
            <consortium name="EnsemblMetazoa"/>
        </authorList>
    </citation>
    <scope>IDENTIFICATION</scope>
    <source>
        <strain evidence="1">IAEA</strain>
    </source>
</reference>
<keyword evidence="2" id="KW-1185">Reference proteome</keyword>
<reference evidence="2" key="1">
    <citation type="submission" date="2014-03" db="EMBL/GenBank/DDBJ databases">
        <authorList>
            <person name="Aksoy S."/>
            <person name="Warren W."/>
            <person name="Wilson R.K."/>
        </authorList>
    </citation>
    <scope>NUCLEOTIDE SEQUENCE [LARGE SCALE GENOMIC DNA]</scope>
    <source>
        <strain evidence="2">IAEA</strain>
    </source>
</reference>
<dbReference type="VEuPathDB" id="VectorBase:GPAI016442"/>
<evidence type="ECO:0000313" key="2">
    <source>
        <dbReference type="Proteomes" id="UP000092445"/>
    </source>
</evidence>
<dbReference type="Proteomes" id="UP000092445">
    <property type="component" value="Unassembled WGS sequence"/>
</dbReference>
<evidence type="ECO:0000313" key="1">
    <source>
        <dbReference type="EnsemblMetazoa" id="GPAI016442-PA"/>
    </source>
</evidence>
<accession>A0A1A9ZJ79</accession>
<dbReference type="AlphaFoldDB" id="A0A1A9ZJ79"/>
<proteinExistence type="predicted"/>
<sequence>MKRIFYQKPFEFLKFYEHILSVVAGALHFNNVFTFLFIDFSLAFLFGVVNSGITRVDIPVEVFNNFNVGAFSEEGNTPGTAYANNQQQSTAKNSSKNNIELYVAGVRKGCAVHFDISIITWHNYEKPLQSKCFHSDALNSSTSHSMLHMRYHYTIY</sequence>